<evidence type="ECO:0000313" key="8">
    <source>
        <dbReference type="Proteomes" id="UP000054558"/>
    </source>
</evidence>
<keyword evidence="2 4" id="KW-0863">Zinc-finger</keyword>
<dbReference type="EMBL" id="DF238545">
    <property type="protein sequence ID" value="GAQ93509.1"/>
    <property type="molecule type" value="Genomic_DNA"/>
</dbReference>
<dbReference type="Pfam" id="PF00665">
    <property type="entry name" value="rve"/>
    <property type="match status" value="1"/>
</dbReference>
<dbReference type="Pfam" id="PF17921">
    <property type="entry name" value="Integrase_H2C2"/>
    <property type="match status" value="1"/>
</dbReference>
<dbReference type="InterPro" id="IPR001584">
    <property type="entry name" value="Integrase_cat-core"/>
</dbReference>
<dbReference type="PANTHER" id="PTHR37984">
    <property type="entry name" value="PROTEIN CBG26694"/>
    <property type="match status" value="1"/>
</dbReference>
<dbReference type="FunFam" id="3.30.420.10:FF:000032">
    <property type="entry name" value="Retrovirus-related Pol polyprotein from transposon 297-like Protein"/>
    <property type="match status" value="1"/>
</dbReference>
<evidence type="ECO:0000256" key="1">
    <source>
        <dbReference type="ARBA" id="ARBA00022723"/>
    </source>
</evidence>
<feature type="domain" description="PHD-type" evidence="5">
    <location>
        <begin position="508"/>
        <end position="558"/>
    </location>
</feature>
<dbReference type="OrthoDB" id="1637540at2759"/>
<proteinExistence type="predicted"/>
<dbReference type="Proteomes" id="UP000054558">
    <property type="component" value="Unassembled WGS sequence"/>
</dbReference>
<keyword evidence="3" id="KW-0862">Zinc</keyword>
<dbReference type="InterPro" id="IPR011011">
    <property type="entry name" value="Znf_FYVE_PHD"/>
</dbReference>
<gene>
    <name evidence="7" type="ORF">KFL_015960010</name>
</gene>
<dbReference type="PANTHER" id="PTHR37984:SF5">
    <property type="entry name" value="PROTEIN NYNRIN-LIKE"/>
    <property type="match status" value="1"/>
</dbReference>
<feature type="domain" description="Integrase catalytic" evidence="6">
    <location>
        <begin position="251"/>
        <end position="362"/>
    </location>
</feature>
<dbReference type="GO" id="GO:0015074">
    <property type="term" value="P:DNA integration"/>
    <property type="evidence" value="ECO:0007669"/>
    <property type="project" value="InterPro"/>
</dbReference>
<dbReference type="InterPro" id="IPR050951">
    <property type="entry name" value="Retrovirus_Pol_polyprotein"/>
</dbReference>
<accession>A0A1Y1IV57</accession>
<dbReference type="Pfam" id="PF00628">
    <property type="entry name" value="PHD"/>
    <property type="match status" value="1"/>
</dbReference>
<feature type="non-terminal residue" evidence="7">
    <location>
        <position position="1"/>
    </location>
</feature>
<name>A0A1Y1IV57_KLENI</name>
<evidence type="ECO:0000313" key="7">
    <source>
        <dbReference type="EMBL" id="GAQ93509.1"/>
    </source>
</evidence>
<dbReference type="OMA" id="HHWDQFL"/>
<dbReference type="CDD" id="cd15543">
    <property type="entry name" value="PHD_RSF1"/>
    <property type="match status" value="1"/>
</dbReference>
<dbReference type="STRING" id="105231.A0A1Y1IV57"/>
<dbReference type="Gene3D" id="3.30.40.10">
    <property type="entry name" value="Zinc/RING finger domain, C3HC4 (zinc finger)"/>
    <property type="match status" value="1"/>
</dbReference>
<dbReference type="InterPro" id="IPR001965">
    <property type="entry name" value="Znf_PHD"/>
</dbReference>
<dbReference type="InterPro" id="IPR036397">
    <property type="entry name" value="RNaseH_sf"/>
</dbReference>
<feature type="domain" description="Integrase catalytic" evidence="6">
    <location>
        <begin position="89"/>
        <end position="252"/>
    </location>
</feature>
<dbReference type="SUPFAM" id="SSF53098">
    <property type="entry name" value="Ribonuclease H-like"/>
    <property type="match status" value="2"/>
</dbReference>
<dbReference type="PROSITE" id="PS50016">
    <property type="entry name" value="ZF_PHD_2"/>
    <property type="match status" value="1"/>
</dbReference>
<evidence type="ECO:0000256" key="3">
    <source>
        <dbReference type="ARBA" id="ARBA00022833"/>
    </source>
</evidence>
<dbReference type="InterPro" id="IPR041588">
    <property type="entry name" value="Integrase_H2C2"/>
</dbReference>
<sequence length="568" mass="65216">SKGYRFENDVLYKRTAAGTDKVVPRPEHRVNLIRRVHQDVGHYGVKKTYSLLEPTYWWTGMYGQVKYEVAACTACDRAKATFEVKDPELKPLPIMGMFYRWGVDLCKMPVPSQDGNRYVVVMIEHFTKWVELVPIPEKTPEHTAAALKRVLTMFGAPAEVLTDQGDEFLGEFDELLTRLMIDHRRTSRGHPQADGLAERMVQTIKKALQKYCLVYNKHHWDQFLPWIAMGYRMSRQASLGGFSPYYLLRLSTAAAALKRVLTMFGAPAEVLTDQGDEFLGEFDELLTRLMIDHRRTSRGHPQADGLAERMVQTIKKALQKYCLVYNKHHWDQFLPWIAMGYRMSRQAFLGGFSPYYLLFGRHPIVGSKVRDIIQNVVNLDDPAVWARVMSDRAKLFEKDIPAAFDNLLIAQHRDTLRYAHTRLGHFQPKLHRFEVGDLVYLRRQKADSLDSNVGRLILKVKAVLDSGPLVLEGRDKKTIKEHVENCAPCHNPNIDLWQNPRLAQGDLDQACQVCHKVSGGLNMLLCDKCDDGWHMKCLDPPLYRKPKGDWICPRCDVQTVFGATLYPM</sequence>
<evidence type="ECO:0000259" key="5">
    <source>
        <dbReference type="PROSITE" id="PS50016"/>
    </source>
</evidence>
<dbReference type="AlphaFoldDB" id="A0A1Y1IV57"/>
<keyword evidence="1" id="KW-0479">Metal-binding</keyword>
<dbReference type="Gene3D" id="3.30.420.10">
    <property type="entry name" value="Ribonuclease H-like superfamily/Ribonuclease H"/>
    <property type="match status" value="2"/>
</dbReference>
<dbReference type="Gene3D" id="1.10.340.70">
    <property type="match status" value="1"/>
</dbReference>
<dbReference type="GO" id="GO:0003676">
    <property type="term" value="F:nucleic acid binding"/>
    <property type="evidence" value="ECO:0007669"/>
    <property type="project" value="InterPro"/>
</dbReference>
<dbReference type="PROSITE" id="PS50994">
    <property type="entry name" value="INTEGRASE"/>
    <property type="match status" value="2"/>
</dbReference>
<dbReference type="GO" id="GO:0008270">
    <property type="term" value="F:zinc ion binding"/>
    <property type="evidence" value="ECO:0007669"/>
    <property type="project" value="UniProtKB-KW"/>
</dbReference>
<protein>
    <submittedName>
        <fullName evidence="7">Uncharacterized protein</fullName>
    </submittedName>
</protein>
<keyword evidence="8" id="KW-1185">Reference proteome</keyword>
<organism evidence="7 8">
    <name type="scientific">Klebsormidium nitens</name>
    <name type="common">Green alga</name>
    <name type="synonym">Ulothrix nitens</name>
    <dbReference type="NCBI Taxonomy" id="105231"/>
    <lineage>
        <taxon>Eukaryota</taxon>
        <taxon>Viridiplantae</taxon>
        <taxon>Streptophyta</taxon>
        <taxon>Klebsormidiophyceae</taxon>
        <taxon>Klebsormidiales</taxon>
        <taxon>Klebsormidiaceae</taxon>
        <taxon>Klebsormidium</taxon>
    </lineage>
</organism>
<evidence type="ECO:0000256" key="2">
    <source>
        <dbReference type="ARBA" id="ARBA00022771"/>
    </source>
</evidence>
<dbReference type="InterPro" id="IPR013083">
    <property type="entry name" value="Znf_RING/FYVE/PHD"/>
</dbReference>
<dbReference type="SMART" id="SM00249">
    <property type="entry name" value="PHD"/>
    <property type="match status" value="1"/>
</dbReference>
<dbReference type="InterPro" id="IPR019787">
    <property type="entry name" value="Znf_PHD-finger"/>
</dbReference>
<evidence type="ECO:0000256" key="4">
    <source>
        <dbReference type="PROSITE-ProRule" id="PRU00146"/>
    </source>
</evidence>
<dbReference type="InterPro" id="IPR012337">
    <property type="entry name" value="RNaseH-like_sf"/>
</dbReference>
<reference evidence="7 8" key="1">
    <citation type="journal article" date="2014" name="Nat. Commun.">
        <title>Klebsormidium flaccidum genome reveals primary factors for plant terrestrial adaptation.</title>
        <authorList>
            <person name="Hori K."/>
            <person name="Maruyama F."/>
            <person name="Fujisawa T."/>
            <person name="Togashi T."/>
            <person name="Yamamoto N."/>
            <person name="Seo M."/>
            <person name="Sato S."/>
            <person name="Yamada T."/>
            <person name="Mori H."/>
            <person name="Tajima N."/>
            <person name="Moriyama T."/>
            <person name="Ikeuchi M."/>
            <person name="Watanabe M."/>
            <person name="Wada H."/>
            <person name="Kobayashi K."/>
            <person name="Saito M."/>
            <person name="Masuda T."/>
            <person name="Sasaki-Sekimoto Y."/>
            <person name="Mashiguchi K."/>
            <person name="Awai K."/>
            <person name="Shimojima M."/>
            <person name="Masuda S."/>
            <person name="Iwai M."/>
            <person name="Nobusawa T."/>
            <person name="Narise T."/>
            <person name="Kondo S."/>
            <person name="Saito H."/>
            <person name="Sato R."/>
            <person name="Murakawa M."/>
            <person name="Ihara Y."/>
            <person name="Oshima-Yamada Y."/>
            <person name="Ohtaka K."/>
            <person name="Satoh M."/>
            <person name="Sonobe K."/>
            <person name="Ishii M."/>
            <person name="Ohtani R."/>
            <person name="Kanamori-Sato M."/>
            <person name="Honoki R."/>
            <person name="Miyazaki D."/>
            <person name="Mochizuki H."/>
            <person name="Umetsu J."/>
            <person name="Higashi K."/>
            <person name="Shibata D."/>
            <person name="Kamiya Y."/>
            <person name="Sato N."/>
            <person name="Nakamura Y."/>
            <person name="Tabata S."/>
            <person name="Ida S."/>
            <person name="Kurokawa K."/>
            <person name="Ohta H."/>
        </authorList>
    </citation>
    <scope>NUCLEOTIDE SEQUENCE [LARGE SCALE GENOMIC DNA]</scope>
    <source>
        <strain evidence="7 8">NIES-2285</strain>
    </source>
</reference>
<evidence type="ECO:0000259" key="6">
    <source>
        <dbReference type="PROSITE" id="PS50994"/>
    </source>
</evidence>
<dbReference type="SUPFAM" id="SSF57903">
    <property type="entry name" value="FYVE/PHD zinc finger"/>
    <property type="match status" value="1"/>
</dbReference>